<evidence type="ECO:0000256" key="2">
    <source>
        <dbReference type="ARBA" id="ARBA00022448"/>
    </source>
</evidence>
<feature type="transmembrane region" description="Helical" evidence="7">
    <location>
        <begin position="206"/>
        <end position="231"/>
    </location>
</feature>
<evidence type="ECO:0000259" key="8">
    <source>
        <dbReference type="PROSITE" id="PS50928"/>
    </source>
</evidence>
<keyword evidence="9" id="KW-0762">Sugar transport</keyword>
<feature type="domain" description="ABC transmembrane type-1" evidence="8">
    <location>
        <begin position="96"/>
        <end position="285"/>
    </location>
</feature>
<sequence>MAVIHKAYTKVSARSQADTAPMAGTKRRWPMVSFVVVNVLLLIGVLVEVLPYLYMAFSAFKSNAEIFGVPLTLWPRTWTFTNLAQLFQGFPVARWMLNTAIVAVVGTFLAVMLASLAGFAFAKHDFRFKTPLLFLMLATILLPSQVLLVPQFQIMRTLDWFNTYQGLIIPRAVTAFGIILMRQYTLSIPNELLDAARVDGATEFGIWWRVVVPLVRPGLAVLGILTFLGLWNDYFWPLIITTDPKMFVMNLGISSLIGPYDFRYGMLLSGALLASLPVILVFIFFQKQFVAGLTRGALK</sequence>
<feature type="transmembrane region" description="Helical" evidence="7">
    <location>
        <begin position="164"/>
        <end position="185"/>
    </location>
</feature>
<evidence type="ECO:0000256" key="7">
    <source>
        <dbReference type="RuleBase" id="RU363032"/>
    </source>
</evidence>
<name>A0A1I2LDU9_9ACTN</name>
<keyword evidence="5 7" id="KW-1133">Transmembrane helix</keyword>
<organism evidence="9 10">
    <name type="scientific">Actinopolymorpha cephalotaxi</name>
    <dbReference type="NCBI Taxonomy" id="504797"/>
    <lineage>
        <taxon>Bacteria</taxon>
        <taxon>Bacillati</taxon>
        <taxon>Actinomycetota</taxon>
        <taxon>Actinomycetes</taxon>
        <taxon>Propionibacteriales</taxon>
        <taxon>Actinopolymorphaceae</taxon>
        <taxon>Actinopolymorpha</taxon>
    </lineage>
</organism>
<dbReference type="SUPFAM" id="SSF161098">
    <property type="entry name" value="MetI-like"/>
    <property type="match status" value="1"/>
</dbReference>
<evidence type="ECO:0000313" key="10">
    <source>
        <dbReference type="Proteomes" id="UP000199052"/>
    </source>
</evidence>
<feature type="transmembrane region" description="Helical" evidence="7">
    <location>
        <begin position="132"/>
        <end position="152"/>
    </location>
</feature>
<dbReference type="STRING" id="504797.SAMN05421678_10283"/>
<accession>A0A1I2LDU9</accession>
<dbReference type="InterPro" id="IPR035906">
    <property type="entry name" value="MetI-like_sf"/>
</dbReference>
<evidence type="ECO:0000256" key="6">
    <source>
        <dbReference type="ARBA" id="ARBA00023136"/>
    </source>
</evidence>
<feature type="transmembrane region" description="Helical" evidence="7">
    <location>
        <begin position="264"/>
        <end position="285"/>
    </location>
</feature>
<comment type="subcellular location">
    <subcellularLocation>
        <location evidence="1 7">Cell membrane</location>
        <topology evidence="1 7">Multi-pass membrane protein</topology>
    </subcellularLocation>
</comment>
<dbReference type="InterPro" id="IPR000515">
    <property type="entry name" value="MetI-like"/>
</dbReference>
<dbReference type="Pfam" id="PF00528">
    <property type="entry name" value="BPD_transp_1"/>
    <property type="match status" value="1"/>
</dbReference>
<evidence type="ECO:0000256" key="5">
    <source>
        <dbReference type="ARBA" id="ARBA00022989"/>
    </source>
</evidence>
<keyword evidence="3" id="KW-1003">Cell membrane</keyword>
<feature type="transmembrane region" description="Helical" evidence="7">
    <location>
        <begin position="32"/>
        <end position="54"/>
    </location>
</feature>
<keyword evidence="2 7" id="KW-0813">Transport</keyword>
<protein>
    <submittedName>
        <fullName evidence="9">Multiple sugar transport system permease protein/arabinosaccharide transport system permease protein</fullName>
    </submittedName>
</protein>
<dbReference type="PANTHER" id="PTHR43744:SF12">
    <property type="entry name" value="ABC TRANSPORTER PERMEASE PROTEIN MG189-RELATED"/>
    <property type="match status" value="1"/>
</dbReference>
<dbReference type="Proteomes" id="UP000199052">
    <property type="component" value="Unassembled WGS sequence"/>
</dbReference>
<dbReference type="Gene3D" id="1.10.3720.10">
    <property type="entry name" value="MetI-like"/>
    <property type="match status" value="1"/>
</dbReference>
<dbReference type="GO" id="GO:0005886">
    <property type="term" value="C:plasma membrane"/>
    <property type="evidence" value="ECO:0007669"/>
    <property type="project" value="UniProtKB-SubCell"/>
</dbReference>
<proteinExistence type="inferred from homology"/>
<dbReference type="PROSITE" id="PS50928">
    <property type="entry name" value="ABC_TM1"/>
    <property type="match status" value="1"/>
</dbReference>
<dbReference type="GO" id="GO:0055085">
    <property type="term" value="P:transmembrane transport"/>
    <property type="evidence" value="ECO:0007669"/>
    <property type="project" value="InterPro"/>
</dbReference>
<evidence type="ECO:0000256" key="4">
    <source>
        <dbReference type="ARBA" id="ARBA00022692"/>
    </source>
</evidence>
<evidence type="ECO:0000256" key="1">
    <source>
        <dbReference type="ARBA" id="ARBA00004651"/>
    </source>
</evidence>
<keyword evidence="4 7" id="KW-0812">Transmembrane</keyword>
<evidence type="ECO:0000313" key="9">
    <source>
        <dbReference type="EMBL" id="SFF77193.1"/>
    </source>
</evidence>
<keyword evidence="6 7" id="KW-0472">Membrane</keyword>
<reference evidence="9 10" key="1">
    <citation type="submission" date="2016-10" db="EMBL/GenBank/DDBJ databases">
        <authorList>
            <person name="de Groot N.N."/>
        </authorList>
    </citation>
    <scope>NUCLEOTIDE SEQUENCE [LARGE SCALE GENOMIC DNA]</scope>
    <source>
        <strain evidence="9 10">CPCC 202808</strain>
    </source>
</reference>
<feature type="transmembrane region" description="Helical" evidence="7">
    <location>
        <begin position="95"/>
        <end position="120"/>
    </location>
</feature>
<evidence type="ECO:0000256" key="3">
    <source>
        <dbReference type="ARBA" id="ARBA00022475"/>
    </source>
</evidence>
<dbReference type="AlphaFoldDB" id="A0A1I2LDU9"/>
<dbReference type="CDD" id="cd06261">
    <property type="entry name" value="TM_PBP2"/>
    <property type="match status" value="1"/>
</dbReference>
<gene>
    <name evidence="9" type="ORF">SAMN05421678_10283</name>
</gene>
<dbReference type="PANTHER" id="PTHR43744">
    <property type="entry name" value="ABC TRANSPORTER PERMEASE PROTEIN MG189-RELATED-RELATED"/>
    <property type="match status" value="1"/>
</dbReference>
<dbReference type="EMBL" id="FOOI01000002">
    <property type="protein sequence ID" value="SFF77193.1"/>
    <property type="molecule type" value="Genomic_DNA"/>
</dbReference>
<comment type="similarity">
    <text evidence="7">Belongs to the binding-protein-dependent transport system permease family.</text>
</comment>